<dbReference type="SMART" id="SM00209">
    <property type="entry name" value="TSP1"/>
    <property type="match status" value="2"/>
</dbReference>
<dbReference type="InterPro" id="IPR000884">
    <property type="entry name" value="TSP1_rpt"/>
</dbReference>
<dbReference type="InterPro" id="IPR036383">
    <property type="entry name" value="TSP1_rpt_sf"/>
</dbReference>
<dbReference type="GO" id="GO:0004222">
    <property type="term" value="F:metalloendopeptidase activity"/>
    <property type="evidence" value="ECO:0007669"/>
    <property type="project" value="TreeGrafter"/>
</dbReference>
<dbReference type="GO" id="GO:0005576">
    <property type="term" value="C:extracellular region"/>
    <property type="evidence" value="ECO:0007669"/>
    <property type="project" value="UniProtKB-SubCell"/>
</dbReference>
<dbReference type="GO" id="GO:0006508">
    <property type="term" value="P:proteolysis"/>
    <property type="evidence" value="ECO:0007669"/>
    <property type="project" value="TreeGrafter"/>
</dbReference>
<dbReference type="Pfam" id="PF08686">
    <property type="entry name" value="PLAC"/>
    <property type="match status" value="1"/>
</dbReference>
<dbReference type="AlphaFoldDB" id="A0A3B4GX85"/>
<protein>
    <recommendedName>
        <fullName evidence="5">PLAC domain-containing protein</fullName>
    </recommendedName>
</protein>
<feature type="domain" description="PLAC" evidence="5">
    <location>
        <begin position="168"/>
        <end position="205"/>
    </location>
</feature>
<dbReference type="GO" id="GO:0030198">
    <property type="term" value="P:extracellular matrix organization"/>
    <property type="evidence" value="ECO:0007669"/>
    <property type="project" value="TreeGrafter"/>
</dbReference>
<dbReference type="GeneTree" id="ENSGT00940000158143"/>
<reference evidence="6" key="1">
    <citation type="submission" date="2023-09" db="UniProtKB">
        <authorList>
            <consortium name="Ensembl"/>
        </authorList>
    </citation>
    <scope>IDENTIFICATION</scope>
</reference>
<dbReference type="InterPro" id="IPR050439">
    <property type="entry name" value="ADAMTS_ADAMTS-like"/>
</dbReference>
<accession>A0A3B4GX85</accession>
<keyword evidence="4" id="KW-0677">Repeat</keyword>
<dbReference type="PANTHER" id="PTHR13723:SF281">
    <property type="entry name" value="PAPILIN"/>
    <property type="match status" value="1"/>
</dbReference>
<dbReference type="Gene3D" id="2.20.100.10">
    <property type="entry name" value="Thrombospondin type-1 (TSP1) repeat"/>
    <property type="match status" value="2"/>
</dbReference>
<dbReference type="Pfam" id="PF19030">
    <property type="entry name" value="TSP1_ADAMTS"/>
    <property type="match status" value="2"/>
</dbReference>
<dbReference type="PROSITE" id="PS50092">
    <property type="entry name" value="TSP1"/>
    <property type="match status" value="2"/>
</dbReference>
<evidence type="ECO:0000256" key="3">
    <source>
        <dbReference type="ARBA" id="ARBA00022729"/>
    </source>
</evidence>
<evidence type="ECO:0000256" key="2">
    <source>
        <dbReference type="ARBA" id="ARBA00022525"/>
    </source>
</evidence>
<evidence type="ECO:0000256" key="1">
    <source>
        <dbReference type="ARBA" id="ARBA00004613"/>
    </source>
</evidence>
<sequence>IQTRSVFCMRLLSVDQQDIQTISEDACMDFRPAILQPCNQVDCPPAWETEAWQQCSQTCGDGVQVRKVYCKQLLSTGAYRRLGDDACQVTKPATNRGCGNMDCVPYTAGGEWGKCSASCGAGQKQRRVTCQQLDAGGAARTLPAAACEGTSRPADTEPCSANNCPVWVTSECEDTTQYCSVVRRLRLCHVDTYKQRCCSSCLRGVDST</sequence>
<dbReference type="SUPFAM" id="SSF82895">
    <property type="entry name" value="TSP-1 type 1 repeat"/>
    <property type="match status" value="2"/>
</dbReference>
<organism evidence="6">
    <name type="scientific">Pundamilia nyererei</name>
    <dbReference type="NCBI Taxonomy" id="303518"/>
    <lineage>
        <taxon>Eukaryota</taxon>
        <taxon>Metazoa</taxon>
        <taxon>Chordata</taxon>
        <taxon>Craniata</taxon>
        <taxon>Vertebrata</taxon>
        <taxon>Euteleostomi</taxon>
        <taxon>Actinopterygii</taxon>
        <taxon>Neopterygii</taxon>
        <taxon>Teleostei</taxon>
        <taxon>Neoteleostei</taxon>
        <taxon>Acanthomorphata</taxon>
        <taxon>Ovalentaria</taxon>
        <taxon>Cichlomorphae</taxon>
        <taxon>Cichliformes</taxon>
        <taxon>Cichlidae</taxon>
        <taxon>African cichlids</taxon>
        <taxon>Pseudocrenilabrinae</taxon>
        <taxon>Haplochromini</taxon>
        <taxon>Pundamilia</taxon>
    </lineage>
</organism>
<dbReference type="GO" id="GO:0031012">
    <property type="term" value="C:extracellular matrix"/>
    <property type="evidence" value="ECO:0007669"/>
    <property type="project" value="TreeGrafter"/>
</dbReference>
<dbReference type="PROSITE" id="PS50900">
    <property type="entry name" value="PLAC"/>
    <property type="match status" value="1"/>
</dbReference>
<comment type="subcellular location">
    <subcellularLocation>
        <location evidence="1">Secreted</location>
    </subcellularLocation>
</comment>
<evidence type="ECO:0000259" key="5">
    <source>
        <dbReference type="PROSITE" id="PS50900"/>
    </source>
</evidence>
<dbReference type="InterPro" id="IPR010909">
    <property type="entry name" value="PLAC"/>
</dbReference>
<name>A0A3B4GX85_9CICH</name>
<dbReference type="Ensembl" id="ENSPNYT00000026508.1">
    <property type="protein sequence ID" value="ENSPNYP00000025871.1"/>
    <property type="gene ID" value="ENSPNYG00000019466.1"/>
</dbReference>
<dbReference type="PANTHER" id="PTHR13723">
    <property type="entry name" value="ADAMTS A DISINTEGRIN AND METALLOPROTEASE WITH THROMBOSPONDIN MOTIFS PROTEASE"/>
    <property type="match status" value="1"/>
</dbReference>
<keyword evidence="2" id="KW-0964">Secreted</keyword>
<proteinExistence type="predicted"/>
<keyword evidence="3" id="KW-0732">Signal</keyword>
<evidence type="ECO:0000256" key="4">
    <source>
        <dbReference type="ARBA" id="ARBA00022737"/>
    </source>
</evidence>
<evidence type="ECO:0000313" key="6">
    <source>
        <dbReference type="Ensembl" id="ENSPNYP00000025871.1"/>
    </source>
</evidence>